<dbReference type="InterPro" id="IPR012577">
    <property type="entry name" value="NIPSNAP"/>
</dbReference>
<evidence type="ECO:0000259" key="2">
    <source>
        <dbReference type="Pfam" id="PF07978"/>
    </source>
</evidence>
<proteinExistence type="inferred from homology"/>
<dbReference type="InterPro" id="IPR011008">
    <property type="entry name" value="Dimeric_a/b-barrel"/>
</dbReference>
<dbReference type="Proteomes" id="UP000195162">
    <property type="component" value="Unassembled WGS sequence"/>
</dbReference>
<reference evidence="3 4" key="1">
    <citation type="submission" date="2017-05" db="EMBL/GenBank/DDBJ databases">
        <authorList>
            <person name="Song R."/>
            <person name="Chenine A.L."/>
            <person name="Ruprecht R.M."/>
        </authorList>
    </citation>
    <scope>NUCLEOTIDE SEQUENCE [LARGE SCALE GENOMIC DNA]</scope>
    <source>
        <strain evidence="3 4">ARLG1955</strain>
    </source>
</reference>
<accession>A0A242U860</accession>
<protein>
    <recommendedName>
        <fullName evidence="2">NIPSNAP domain-containing protein</fullName>
    </recommendedName>
</protein>
<dbReference type="SUPFAM" id="SSF54909">
    <property type="entry name" value="Dimeric alpha+beta barrel"/>
    <property type="match status" value="1"/>
</dbReference>
<dbReference type="Gene3D" id="3.30.70.100">
    <property type="match status" value="1"/>
</dbReference>
<dbReference type="AlphaFoldDB" id="A0A242U860"/>
<evidence type="ECO:0000256" key="1">
    <source>
        <dbReference type="ARBA" id="ARBA00005291"/>
    </source>
</evidence>
<dbReference type="RefSeq" id="WP_024432732.1">
    <property type="nucleotide sequence ID" value="NZ_JADVOL010000028.1"/>
</dbReference>
<organism evidence="3 4">
    <name type="scientific">Acinetobacter pittii</name>
    <name type="common">Acinetobacter genomosp. 3</name>
    <dbReference type="NCBI Taxonomy" id="48296"/>
    <lineage>
        <taxon>Bacteria</taxon>
        <taxon>Pseudomonadati</taxon>
        <taxon>Pseudomonadota</taxon>
        <taxon>Gammaproteobacteria</taxon>
        <taxon>Moraxellales</taxon>
        <taxon>Moraxellaceae</taxon>
        <taxon>Acinetobacter</taxon>
        <taxon>Acinetobacter calcoaceticus/baumannii complex</taxon>
    </lineage>
</organism>
<comment type="similarity">
    <text evidence="1">Belongs to the NipSnap family.</text>
</comment>
<evidence type="ECO:0000313" key="4">
    <source>
        <dbReference type="Proteomes" id="UP000195162"/>
    </source>
</evidence>
<dbReference type="InterPro" id="IPR051557">
    <property type="entry name" value="NipSnap_domain"/>
</dbReference>
<feature type="domain" description="NIPSNAP" evidence="2">
    <location>
        <begin position="3"/>
        <end position="99"/>
    </location>
</feature>
<sequence>MIYELRHYKFTPENWSKYLKLFNDKCLPIRLDNYGILKGKWNIEQDGYIHFYHLWQYESLEHRHLLRQELAKIQSWQEDFIQYAAPLIHEQDLKVLNLTDRNNNFNFQRNLNIYEIDCKVSTLKNVINSVAENNKDNIQLNIVEFPNPNEIILFSESQKNIENLNIKNIKHTTLKMI</sequence>
<dbReference type="PANTHER" id="PTHR21017:SF17">
    <property type="entry name" value="PROTEIN NIPSNAP"/>
    <property type="match status" value="1"/>
</dbReference>
<dbReference type="PANTHER" id="PTHR21017">
    <property type="entry name" value="NIPSNAP-RELATED"/>
    <property type="match status" value="1"/>
</dbReference>
<evidence type="ECO:0000313" key="3">
    <source>
        <dbReference type="EMBL" id="OTU29763.1"/>
    </source>
</evidence>
<comment type="caution">
    <text evidence="3">The sequence shown here is derived from an EMBL/GenBank/DDBJ whole genome shotgun (WGS) entry which is preliminary data.</text>
</comment>
<dbReference type="EMBL" id="NGIR01000013">
    <property type="protein sequence ID" value="OTU29763.1"/>
    <property type="molecule type" value="Genomic_DNA"/>
</dbReference>
<gene>
    <name evidence="3" type="ORF">CAT59_03905</name>
</gene>
<name>A0A242U860_ACIPI</name>
<dbReference type="Pfam" id="PF07978">
    <property type="entry name" value="NIPSNAP"/>
    <property type="match status" value="1"/>
</dbReference>